<feature type="domain" description="Saccharopine dehydrogenase NADP binding" evidence="2">
    <location>
        <begin position="7"/>
        <end position="141"/>
    </location>
</feature>
<sequence length="387" mass="44282">MDKSVDIIAFGATGCTGKCTVLRLARLTTEKYLNISWAIAGRSKEKLLSLVKELSERGFNIKELLTIECDINNEESIKTMSKMTKVVINCTAPKILLSSLIVKTCIETRTHYVDLSGEMYHILNLYRDYYKSAADANVLVIPSCGFSTMPVETGLIYLEKQFKGTLYTVECFTEFSIPPCRLFRALIHNGRWTSLLNSFKTYRHQLSLWSEFFPEPVEPEPEEMKRSLFFRNKGRLWFPWPGIENDSVKMSQMFLYEKNEKKPLHFKVFRRLLISFPRLFTLGYVSRKGPTYTMRQSTNFSFILNGKGWELDCNEKSKPTKTLSVKVSGQDPCQDSTAIALIMSAITILKESSNMPKGGVITPGAAFFRTDIVDRLMHEGYTFQVLK</sequence>
<evidence type="ECO:0000259" key="2">
    <source>
        <dbReference type="Pfam" id="PF03435"/>
    </source>
</evidence>
<dbReference type="Gene3D" id="3.40.50.720">
    <property type="entry name" value="NAD(P)-binding Rossmann-like Domain"/>
    <property type="match status" value="1"/>
</dbReference>
<dbReference type="GO" id="GO:0005739">
    <property type="term" value="C:mitochondrion"/>
    <property type="evidence" value="ECO:0007669"/>
    <property type="project" value="TreeGrafter"/>
</dbReference>
<name>A0A8S1AWD9_ARCPL</name>
<reference evidence="3 4" key="1">
    <citation type="submission" date="2020-04" db="EMBL/GenBank/DDBJ databases">
        <authorList>
            <person name="Wallbank WR R."/>
            <person name="Pardo Diaz C."/>
            <person name="Kozak K."/>
            <person name="Martin S."/>
            <person name="Jiggins C."/>
            <person name="Moest M."/>
            <person name="Warren A I."/>
            <person name="Byers J.R.P. K."/>
            <person name="Montejo-Kovacevich G."/>
            <person name="Yen C E."/>
        </authorList>
    </citation>
    <scope>NUCLEOTIDE SEQUENCE [LARGE SCALE GENOMIC DNA]</scope>
</reference>
<dbReference type="EMBL" id="CADEBD010000348">
    <property type="protein sequence ID" value="CAB3250825.1"/>
    <property type="molecule type" value="Genomic_DNA"/>
</dbReference>
<dbReference type="InterPro" id="IPR051276">
    <property type="entry name" value="Saccharopine_DH-like_oxidrdct"/>
</dbReference>
<organism evidence="3 4">
    <name type="scientific">Arctia plantaginis</name>
    <name type="common">Wood tiger moth</name>
    <name type="synonym">Phalaena plantaginis</name>
    <dbReference type="NCBI Taxonomy" id="874455"/>
    <lineage>
        <taxon>Eukaryota</taxon>
        <taxon>Metazoa</taxon>
        <taxon>Ecdysozoa</taxon>
        <taxon>Arthropoda</taxon>
        <taxon>Hexapoda</taxon>
        <taxon>Insecta</taxon>
        <taxon>Pterygota</taxon>
        <taxon>Neoptera</taxon>
        <taxon>Endopterygota</taxon>
        <taxon>Lepidoptera</taxon>
        <taxon>Glossata</taxon>
        <taxon>Ditrysia</taxon>
        <taxon>Noctuoidea</taxon>
        <taxon>Erebidae</taxon>
        <taxon>Arctiinae</taxon>
        <taxon>Arctia</taxon>
    </lineage>
</organism>
<evidence type="ECO:0000313" key="3">
    <source>
        <dbReference type="EMBL" id="CAB3250825.1"/>
    </source>
</evidence>
<dbReference type="OrthoDB" id="6414306at2759"/>
<dbReference type="PANTHER" id="PTHR12286:SF5">
    <property type="entry name" value="SACCHAROPINE DEHYDROGENASE-LIKE OXIDOREDUCTASE"/>
    <property type="match status" value="1"/>
</dbReference>
<accession>A0A8S1AWD9</accession>
<protein>
    <recommendedName>
        <fullName evidence="2">Saccharopine dehydrogenase NADP binding domain-containing protein</fullName>
    </recommendedName>
</protein>
<gene>
    <name evidence="3" type="ORF">APLA_LOCUS13339</name>
</gene>
<dbReference type="Pfam" id="PF03435">
    <property type="entry name" value="Sacchrp_dh_NADP"/>
    <property type="match status" value="1"/>
</dbReference>
<comment type="caution">
    <text evidence="3">The sequence shown here is derived from an EMBL/GenBank/DDBJ whole genome shotgun (WGS) entry which is preliminary data.</text>
</comment>
<proteinExistence type="inferred from homology"/>
<dbReference type="GO" id="GO:0005811">
    <property type="term" value="C:lipid droplet"/>
    <property type="evidence" value="ECO:0007669"/>
    <property type="project" value="TreeGrafter"/>
</dbReference>
<dbReference type="GO" id="GO:0005886">
    <property type="term" value="C:plasma membrane"/>
    <property type="evidence" value="ECO:0007669"/>
    <property type="project" value="TreeGrafter"/>
</dbReference>
<dbReference type="InterPro" id="IPR005097">
    <property type="entry name" value="Sacchrp_dh_NADP-bd"/>
</dbReference>
<dbReference type="InterPro" id="IPR036291">
    <property type="entry name" value="NAD(P)-bd_dom_sf"/>
</dbReference>
<dbReference type="PANTHER" id="PTHR12286">
    <property type="entry name" value="SACCHAROPINE DEHYDROGENASE-LIKE OXIDOREDUCTASE"/>
    <property type="match status" value="1"/>
</dbReference>
<dbReference type="Proteomes" id="UP000494256">
    <property type="component" value="Unassembled WGS sequence"/>
</dbReference>
<comment type="similarity">
    <text evidence="1">Belongs to the saccharopine dehydrogenase family.</text>
</comment>
<evidence type="ECO:0000313" key="4">
    <source>
        <dbReference type="Proteomes" id="UP000494256"/>
    </source>
</evidence>
<dbReference type="SUPFAM" id="SSF51735">
    <property type="entry name" value="NAD(P)-binding Rossmann-fold domains"/>
    <property type="match status" value="1"/>
</dbReference>
<evidence type="ECO:0000256" key="1">
    <source>
        <dbReference type="ARBA" id="ARBA00038048"/>
    </source>
</evidence>
<dbReference type="AlphaFoldDB" id="A0A8S1AWD9"/>
<dbReference type="GO" id="GO:0009247">
    <property type="term" value="P:glycolipid biosynthetic process"/>
    <property type="evidence" value="ECO:0007669"/>
    <property type="project" value="TreeGrafter"/>
</dbReference>